<dbReference type="OMA" id="SHHAAHK"/>
<dbReference type="GO" id="GO:0005739">
    <property type="term" value="C:mitochondrion"/>
    <property type="evidence" value="ECO:0007669"/>
    <property type="project" value="UniProtKB-SubCell"/>
</dbReference>
<gene>
    <name evidence="9" type="ORF">THAOC_03003</name>
</gene>
<dbReference type="Pfam" id="PF05193">
    <property type="entry name" value="Peptidase_M16_C"/>
    <property type="match status" value="1"/>
</dbReference>
<dbReference type="SUPFAM" id="SSF63411">
    <property type="entry name" value="LuxS/MPP-like metallohydrolase"/>
    <property type="match status" value="2"/>
</dbReference>
<dbReference type="PANTHER" id="PTHR11851">
    <property type="entry name" value="METALLOPROTEASE"/>
    <property type="match status" value="1"/>
</dbReference>
<keyword evidence="4" id="KW-0378">Hydrolase</keyword>
<name>K0T988_THAOC</name>
<dbReference type="EMBL" id="AGNL01003030">
    <property type="protein sequence ID" value="EJK75278.1"/>
    <property type="molecule type" value="Genomic_DNA"/>
</dbReference>
<evidence type="ECO:0000256" key="2">
    <source>
        <dbReference type="ARBA" id="ARBA00022670"/>
    </source>
</evidence>
<evidence type="ECO:0000256" key="6">
    <source>
        <dbReference type="ARBA" id="ARBA00023049"/>
    </source>
</evidence>
<keyword evidence="2" id="KW-0645">Protease</keyword>
<dbReference type="InterPro" id="IPR007863">
    <property type="entry name" value="Peptidase_M16_C"/>
</dbReference>
<reference evidence="9 10" key="1">
    <citation type="journal article" date="2012" name="Genome Biol.">
        <title>Genome and low-iron response of an oceanic diatom adapted to chronic iron limitation.</title>
        <authorList>
            <person name="Lommer M."/>
            <person name="Specht M."/>
            <person name="Roy A.S."/>
            <person name="Kraemer L."/>
            <person name="Andreson R."/>
            <person name="Gutowska M.A."/>
            <person name="Wolf J."/>
            <person name="Bergner S.V."/>
            <person name="Schilhabel M.B."/>
            <person name="Klostermeier U.C."/>
            <person name="Beiko R.G."/>
            <person name="Rosenstiel P."/>
            <person name="Hippler M."/>
            <person name="Laroche J."/>
        </authorList>
    </citation>
    <scope>NUCLEOTIDE SEQUENCE [LARGE SCALE GENOMIC DNA]</scope>
    <source>
        <strain evidence="9 10">CCMP1005</strain>
    </source>
</reference>
<evidence type="ECO:0000256" key="3">
    <source>
        <dbReference type="ARBA" id="ARBA00022723"/>
    </source>
</evidence>
<keyword evidence="3" id="KW-0479">Metal-binding</keyword>
<dbReference type="eggNOG" id="KOG0960">
    <property type="taxonomic scope" value="Eukaryota"/>
</dbReference>
<keyword evidence="5" id="KW-0862">Zinc</keyword>
<keyword evidence="7" id="KW-0496">Mitochondrion</keyword>
<dbReference type="InterPro" id="IPR050361">
    <property type="entry name" value="MPP/UQCRC_Complex"/>
</dbReference>
<evidence type="ECO:0000256" key="1">
    <source>
        <dbReference type="ARBA" id="ARBA00004173"/>
    </source>
</evidence>
<evidence type="ECO:0000256" key="7">
    <source>
        <dbReference type="ARBA" id="ARBA00023128"/>
    </source>
</evidence>
<comment type="subcellular location">
    <subcellularLocation>
        <location evidence="1">Mitochondrion</location>
    </subcellularLocation>
</comment>
<evidence type="ECO:0000313" key="9">
    <source>
        <dbReference type="EMBL" id="EJK75278.1"/>
    </source>
</evidence>
<dbReference type="Proteomes" id="UP000266841">
    <property type="component" value="Unassembled WGS sequence"/>
</dbReference>
<dbReference type="GO" id="GO:0008237">
    <property type="term" value="F:metallopeptidase activity"/>
    <property type="evidence" value="ECO:0007669"/>
    <property type="project" value="UniProtKB-KW"/>
</dbReference>
<dbReference type="Gene3D" id="3.30.830.10">
    <property type="entry name" value="Metalloenzyme, LuxS/M16 peptidase-like"/>
    <property type="match status" value="2"/>
</dbReference>
<dbReference type="AlphaFoldDB" id="K0T988"/>
<evidence type="ECO:0000313" key="10">
    <source>
        <dbReference type="Proteomes" id="UP000266841"/>
    </source>
</evidence>
<evidence type="ECO:0000256" key="5">
    <source>
        <dbReference type="ARBA" id="ARBA00022833"/>
    </source>
</evidence>
<dbReference type="GO" id="GO:0006508">
    <property type="term" value="P:proteolysis"/>
    <property type="evidence" value="ECO:0007669"/>
    <property type="project" value="UniProtKB-KW"/>
</dbReference>
<dbReference type="GO" id="GO:0046872">
    <property type="term" value="F:metal ion binding"/>
    <property type="evidence" value="ECO:0007669"/>
    <property type="project" value="UniProtKB-KW"/>
</dbReference>
<accession>K0T988</accession>
<dbReference type="InterPro" id="IPR011249">
    <property type="entry name" value="Metalloenz_LuxS/M16"/>
</dbReference>
<evidence type="ECO:0000259" key="8">
    <source>
        <dbReference type="Pfam" id="PF05193"/>
    </source>
</evidence>
<dbReference type="OrthoDB" id="199785at2759"/>
<dbReference type="PANTHER" id="PTHR11851:SF149">
    <property type="entry name" value="GH01077P"/>
    <property type="match status" value="1"/>
</dbReference>
<feature type="domain" description="Peptidase M16 C-terminal" evidence="8">
    <location>
        <begin position="157"/>
        <end position="325"/>
    </location>
</feature>
<sequence>MSTVAAATLTSDVPDYVLTAAEPTVTKLGNGVTVASLYGGSGPSYTTTRVTGVGSKHDKVGGESALLASAIGGTSDRESVTLDGTPALTVDVSSLDALKSAQLAKLAEMSPAEQMMDYLHETAYQGSALGNFVGGTKETVPAVTGGDIAGLVGGVSGADICVVGTGAGSHEELCEEAEKAYGGLAAGSTEVGTVGGASQFIGSDVRIRYDSHDTATIAIGFKGASITDANALPLALMQCILGSYSASDGLGQNVASALAQEMAQHDLATYTSAFSLNYSDTGLFGVVLTAPDNKLDDTMWYLMPNLVRLAHGVSDEEMSRAKAALKRSVLQSYDGDAVSGAGIARQLQTVGRTISLAEMMARVEALTVADVKAAGMDVISDQDHALAAIGGIHELPDYNWIRRHSYMLRY</sequence>
<keyword evidence="10" id="KW-1185">Reference proteome</keyword>
<protein>
    <recommendedName>
        <fullName evidence="8">Peptidase M16 C-terminal domain-containing protein</fullName>
    </recommendedName>
</protein>
<evidence type="ECO:0000256" key="4">
    <source>
        <dbReference type="ARBA" id="ARBA00022801"/>
    </source>
</evidence>
<organism evidence="9 10">
    <name type="scientific">Thalassiosira oceanica</name>
    <name type="common">Marine diatom</name>
    <dbReference type="NCBI Taxonomy" id="159749"/>
    <lineage>
        <taxon>Eukaryota</taxon>
        <taxon>Sar</taxon>
        <taxon>Stramenopiles</taxon>
        <taxon>Ochrophyta</taxon>
        <taxon>Bacillariophyta</taxon>
        <taxon>Coscinodiscophyceae</taxon>
        <taxon>Thalassiosirophycidae</taxon>
        <taxon>Thalassiosirales</taxon>
        <taxon>Thalassiosiraceae</taxon>
        <taxon>Thalassiosira</taxon>
    </lineage>
</organism>
<keyword evidence="6" id="KW-0482">Metalloprotease</keyword>
<comment type="caution">
    <text evidence="9">The sequence shown here is derived from an EMBL/GenBank/DDBJ whole genome shotgun (WGS) entry which is preliminary data.</text>
</comment>
<proteinExistence type="predicted"/>